<evidence type="ECO:0000256" key="7">
    <source>
        <dbReference type="SAM" id="Phobius"/>
    </source>
</evidence>
<dbReference type="PANTHER" id="PTHR34138">
    <property type="entry name" value="CELL SHAPE-DETERMINING PROTEIN MREC"/>
    <property type="match status" value="1"/>
</dbReference>
<keyword evidence="7" id="KW-0472">Membrane</keyword>
<dbReference type="GO" id="GO:0008360">
    <property type="term" value="P:regulation of cell shape"/>
    <property type="evidence" value="ECO:0007669"/>
    <property type="project" value="UniProtKB-KW"/>
</dbReference>
<dbReference type="PANTHER" id="PTHR34138:SF1">
    <property type="entry name" value="CELL SHAPE-DETERMINING PROTEIN MREC"/>
    <property type="match status" value="1"/>
</dbReference>
<accession>A0A1T4M338</accession>
<dbReference type="Gene3D" id="2.40.10.350">
    <property type="entry name" value="Rod shape-determining protein MreC, domain 2"/>
    <property type="match status" value="1"/>
</dbReference>
<organism evidence="9 10">
    <name type="scientific">Eubacterium ruminantium</name>
    <dbReference type="NCBI Taxonomy" id="42322"/>
    <lineage>
        <taxon>Bacteria</taxon>
        <taxon>Bacillati</taxon>
        <taxon>Bacillota</taxon>
        <taxon>Clostridia</taxon>
        <taxon>Eubacteriales</taxon>
        <taxon>Eubacteriaceae</taxon>
        <taxon>Eubacterium</taxon>
    </lineage>
</organism>
<evidence type="ECO:0000256" key="5">
    <source>
        <dbReference type="PIRNR" id="PIRNR038471"/>
    </source>
</evidence>
<evidence type="ECO:0000313" key="9">
    <source>
        <dbReference type="EMBL" id="SJZ61305.1"/>
    </source>
</evidence>
<evidence type="ECO:0000256" key="2">
    <source>
        <dbReference type="ARBA" id="ARBA00013855"/>
    </source>
</evidence>
<keyword evidence="7" id="KW-0812">Transmembrane</keyword>
<keyword evidence="10" id="KW-1185">Reference proteome</keyword>
<keyword evidence="6" id="KW-0175">Coiled coil</keyword>
<feature type="domain" description="Rod shape-determining protein MreC beta-barrel core" evidence="8">
    <location>
        <begin position="126"/>
        <end position="275"/>
    </location>
</feature>
<feature type="transmembrane region" description="Helical" evidence="7">
    <location>
        <begin position="12"/>
        <end position="33"/>
    </location>
</feature>
<reference evidence="9 10" key="1">
    <citation type="submission" date="2017-02" db="EMBL/GenBank/DDBJ databases">
        <authorList>
            <person name="Peterson S.W."/>
        </authorList>
    </citation>
    <scope>NUCLEOTIDE SEQUENCE [LARGE SCALE GENOMIC DNA]</scope>
    <source>
        <strain evidence="9 10">ATCC 17233</strain>
    </source>
</reference>
<evidence type="ECO:0000259" key="8">
    <source>
        <dbReference type="Pfam" id="PF04085"/>
    </source>
</evidence>
<evidence type="ECO:0000256" key="3">
    <source>
        <dbReference type="ARBA" id="ARBA00022960"/>
    </source>
</evidence>
<dbReference type="EMBL" id="FUXA01000006">
    <property type="protein sequence ID" value="SJZ61305.1"/>
    <property type="molecule type" value="Genomic_DNA"/>
</dbReference>
<dbReference type="InterPro" id="IPR042177">
    <property type="entry name" value="Cell/Rod_1"/>
</dbReference>
<gene>
    <name evidence="9" type="ORF">SAMN02745110_01073</name>
</gene>
<evidence type="ECO:0000256" key="6">
    <source>
        <dbReference type="SAM" id="Coils"/>
    </source>
</evidence>
<feature type="coiled-coil region" evidence="6">
    <location>
        <begin position="72"/>
        <end position="113"/>
    </location>
</feature>
<dbReference type="InterPro" id="IPR055342">
    <property type="entry name" value="MreC_beta-barrel_core"/>
</dbReference>
<proteinExistence type="inferred from homology"/>
<dbReference type="InterPro" id="IPR042175">
    <property type="entry name" value="Cell/Rod_MreC_2"/>
</dbReference>
<protein>
    <recommendedName>
        <fullName evidence="2 5">Cell shape-determining protein MreC</fullName>
    </recommendedName>
    <alternativeName>
        <fullName evidence="4 5">Cell shape protein MreC</fullName>
    </alternativeName>
</protein>
<dbReference type="InterPro" id="IPR007221">
    <property type="entry name" value="MreC"/>
</dbReference>
<comment type="function">
    <text evidence="5">Involved in formation and maintenance of cell shape.</text>
</comment>
<keyword evidence="7" id="KW-1133">Transmembrane helix</keyword>
<dbReference type="PIRSF" id="PIRSF038471">
    <property type="entry name" value="MreC"/>
    <property type="match status" value="1"/>
</dbReference>
<dbReference type="OrthoDB" id="9792313at2"/>
<dbReference type="RefSeq" id="WP_078786907.1">
    <property type="nucleotide sequence ID" value="NZ_CAJOJK010000006.1"/>
</dbReference>
<dbReference type="Pfam" id="PF04085">
    <property type="entry name" value="MreC"/>
    <property type="match status" value="1"/>
</dbReference>
<evidence type="ECO:0000256" key="4">
    <source>
        <dbReference type="ARBA" id="ARBA00032089"/>
    </source>
</evidence>
<comment type="similarity">
    <text evidence="1 5">Belongs to the MreC family.</text>
</comment>
<dbReference type="Gene3D" id="2.40.10.340">
    <property type="entry name" value="Rod shape-determining protein MreC, domain 1"/>
    <property type="match status" value="1"/>
</dbReference>
<dbReference type="GO" id="GO:0005886">
    <property type="term" value="C:plasma membrane"/>
    <property type="evidence" value="ECO:0007669"/>
    <property type="project" value="TreeGrafter"/>
</dbReference>
<sequence>MKSKKNKSDISPRYLFLALTIICVIFLVFSIFFKDQTKRIKGFFAEFIVPVQEGADKLGGKISKGLDYFGDVKSLRKENEELKEELKSYQNEAAKYQAELSELQELRSLYELDEKYPEYNKTAARVFSTDSSTWFNELYIDKGLNDGVYEGCNVLCDNGLLGIVVESYDDYAKVRAIIDDRSNITAEVGRDNALCNVEGSLKTMEQGYLLVKDINKDAKVEIGDRVITSNVSDRYFFGLTIGYVTEISYDSNNLTKTAKISPAVDFSDVKDVFVIIDRKRVVDY</sequence>
<dbReference type="AlphaFoldDB" id="A0A1T4M338"/>
<keyword evidence="3 5" id="KW-0133">Cell shape</keyword>
<dbReference type="NCBIfam" id="TIGR00219">
    <property type="entry name" value="mreC"/>
    <property type="match status" value="1"/>
</dbReference>
<evidence type="ECO:0000313" key="10">
    <source>
        <dbReference type="Proteomes" id="UP000189857"/>
    </source>
</evidence>
<name>A0A1T4M338_9FIRM</name>
<dbReference type="Proteomes" id="UP000189857">
    <property type="component" value="Unassembled WGS sequence"/>
</dbReference>
<evidence type="ECO:0000256" key="1">
    <source>
        <dbReference type="ARBA" id="ARBA00009369"/>
    </source>
</evidence>